<keyword evidence="1" id="KW-0815">Transposition</keyword>
<organism evidence="4">
    <name type="scientific">mine drainage metagenome</name>
    <dbReference type="NCBI Taxonomy" id="410659"/>
    <lineage>
        <taxon>unclassified sequences</taxon>
        <taxon>metagenomes</taxon>
        <taxon>ecological metagenomes</taxon>
    </lineage>
</organism>
<evidence type="ECO:0000256" key="3">
    <source>
        <dbReference type="ARBA" id="ARBA00023172"/>
    </source>
</evidence>
<proteinExistence type="predicted"/>
<protein>
    <submittedName>
        <fullName evidence="4">Transposase of ISCARN68, IS256 family</fullName>
    </submittedName>
</protein>
<evidence type="ECO:0000313" key="4">
    <source>
        <dbReference type="EMBL" id="CBI08122.1"/>
    </source>
</evidence>
<evidence type="ECO:0000256" key="1">
    <source>
        <dbReference type="ARBA" id="ARBA00022578"/>
    </source>
</evidence>
<evidence type="ECO:0000256" key="2">
    <source>
        <dbReference type="ARBA" id="ARBA00023125"/>
    </source>
</evidence>
<dbReference type="PANTHER" id="PTHR33217">
    <property type="entry name" value="TRANSPOSASE FOR INSERTION SEQUENCE ELEMENT IS1081"/>
    <property type="match status" value="1"/>
</dbReference>
<dbReference type="GO" id="GO:0003677">
    <property type="term" value="F:DNA binding"/>
    <property type="evidence" value="ECO:0007669"/>
    <property type="project" value="UniProtKB-KW"/>
</dbReference>
<accession>E6QLK2</accession>
<dbReference type="PANTHER" id="PTHR33217:SF7">
    <property type="entry name" value="TRANSPOSASE FOR INSERTION SEQUENCE ELEMENT IS1081"/>
    <property type="match status" value="1"/>
</dbReference>
<dbReference type="GO" id="GO:0004803">
    <property type="term" value="F:transposase activity"/>
    <property type="evidence" value="ECO:0007669"/>
    <property type="project" value="InterPro"/>
</dbReference>
<keyword evidence="2" id="KW-0238">DNA-binding</keyword>
<name>E6QLK2_9ZZZZ</name>
<dbReference type="AlphaFoldDB" id="E6QLK2"/>
<gene>
    <name evidence="4" type="ORF">CARN6_1554</name>
</gene>
<dbReference type="EMBL" id="CABQ01000184">
    <property type="protein sequence ID" value="CBI08122.1"/>
    <property type="molecule type" value="Genomic_DNA"/>
</dbReference>
<reference evidence="4" key="1">
    <citation type="submission" date="2009-10" db="EMBL/GenBank/DDBJ databases">
        <title>Diversity of trophic interactions inside an arsenic-rich microbial ecosystem.</title>
        <authorList>
            <person name="Bertin P.N."/>
            <person name="Heinrich-Salmeron A."/>
            <person name="Pelletier E."/>
            <person name="Goulhen-Chollet F."/>
            <person name="Arsene-Ploetze F."/>
            <person name="Gallien S."/>
            <person name="Calteau A."/>
            <person name="Vallenet D."/>
            <person name="Casiot C."/>
            <person name="Chane-Woon-Ming B."/>
            <person name="Giloteaux L."/>
            <person name="Barakat M."/>
            <person name="Bonnefoy V."/>
            <person name="Bruneel O."/>
            <person name="Chandler M."/>
            <person name="Cleiss J."/>
            <person name="Duran R."/>
            <person name="Elbaz-Poulichet F."/>
            <person name="Fonknechten N."/>
            <person name="Lauga B."/>
            <person name="Mornico D."/>
            <person name="Ortet P."/>
            <person name="Schaeffer C."/>
            <person name="Siguier P."/>
            <person name="Alexander Thil Smith A."/>
            <person name="Van Dorsselaer A."/>
            <person name="Weissenbach J."/>
            <person name="Medigue C."/>
            <person name="Le Paslier D."/>
        </authorList>
    </citation>
    <scope>NUCLEOTIDE SEQUENCE</scope>
</reference>
<dbReference type="Pfam" id="PF00872">
    <property type="entry name" value="Transposase_mut"/>
    <property type="match status" value="1"/>
</dbReference>
<dbReference type="NCBIfam" id="NF033543">
    <property type="entry name" value="transpos_IS256"/>
    <property type="match status" value="1"/>
</dbReference>
<dbReference type="InterPro" id="IPR001207">
    <property type="entry name" value="Transposase_mutator"/>
</dbReference>
<comment type="caution">
    <text evidence="4">The sequence shown here is derived from an EMBL/GenBank/DDBJ whole genome shotgun (WGS) entry which is preliminary data.</text>
</comment>
<keyword evidence="3" id="KW-0233">DNA recombination</keyword>
<sequence>MARKGQGIEILTGWQGGFGGEDFLRQLVQRTVQQVLEAEMTSFLGAETYERNGERRGWRNGYKPRTLKTRVGELELMVPKDRDGEFQTELFDRYQRSEKAFVLALLQMYVEGVSTRKVSAITEALCGLEISKSQVSALSQKLDAEIEQWRMRPLTEAYPYLIFDARYEKVRRGGSVVSQGVLVAIGISAAGYREVLGCWVAESESEASWGGVFSELKQRGLRGVSYVVSDDHTGMVKAIERHFQGAVWQRCQVHFVRNALALCGRQQRPMVLRLMKAVTEAPTREAAKAALGVAVAELEKKAPKVARRLEESGEEILGVYALPEAHRKRMRTTNMLERQNQELKRRTRVVRVFPHEQSLLRLIAALLMETNQEWMGRIYLHTGRLECPANFVPVAMRQAGMEGAWNG</sequence>
<dbReference type="GO" id="GO:0006313">
    <property type="term" value="P:DNA transposition"/>
    <property type="evidence" value="ECO:0007669"/>
    <property type="project" value="InterPro"/>
</dbReference>